<dbReference type="GO" id="GO:0046872">
    <property type="term" value="F:metal ion binding"/>
    <property type="evidence" value="ECO:0007669"/>
    <property type="project" value="UniProtKB-KW"/>
</dbReference>
<dbReference type="Pfam" id="PF00148">
    <property type="entry name" value="Oxidored_nitro"/>
    <property type="match status" value="1"/>
</dbReference>
<dbReference type="GO" id="GO:0005524">
    <property type="term" value="F:ATP binding"/>
    <property type="evidence" value="ECO:0007669"/>
    <property type="project" value="UniProtKB-KW"/>
</dbReference>
<protein>
    <submittedName>
        <fullName evidence="9">Nitrogenase (Molybdenum-iron) reductase and maturation protein nifH / nifE</fullName>
    </submittedName>
</protein>
<organism evidence="9">
    <name type="scientific">hydrocarbon metagenome</name>
    <dbReference type="NCBI Taxonomy" id="938273"/>
    <lineage>
        <taxon>unclassified sequences</taxon>
        <taxon>metagenomes</taxon>
        <taxon>ecological metagenomes</taxon>
    </lineage>
</organism>
<comment type="cofactor">
    <cofactor evidence="1">
        <name>[4Fe-4S] cluster</name>
        <dbReference type="ChEBI" id="CHEBI:49883"/>
    </cofactor>
</comment>
<dbReference type="GO" id="GO:0016491">
    <property type="term" value="F:oxidoreductase activity"/>
    <property type="evidence" value="ECO:0007669"/>
    <property type="project" value="InterPro"/>
</dbReference>
<name>A0A0W8FEL9_9ZZZZ</name>
<dbReference type="EMBL" id="LNQE01001300">
    <property type="protein sequence ID" value="KUG19341.1"/>
    <property type="molecule type" value="Genomic_DNA"/>
</dbReference>
<evidence type="ECO:0000256" key="5">
    <source>
        <dbReference type="ARBA" id="ARBA00022840"/>
    </source>
</evidence>
<evidence type="ECO:0000256" key="7">
    <source>
        <dbReference type="ARBA" id="ARBA00023014"/>
    </source>
</evidence>
<proteinExistence type="inferred from homology"/>
<dbReference type="PROSITE" id="PS00746">
    <property type="entry name" value="NIFH_FRXC_1"/>
    <property type="match status" value="1"/>
</dbReference>
<dbReference type="PROSITE" id="PS51026">
    <property type="entry name" value="NIFH_FRXC_3"/>
    <property type="match status" value="1"/>
</dbReference>
<dbReference type="Gene3D" id="3.40.50.1980">
    <property type="entry name" value="Nitrogenase molybdenum iron protein domain"/>
    <property type="match status" value="1"/>
</dbReference>
<comment type="caution">
    <text evidence="9">The sequence shown here is derived from an EMBL/GenBank/DDBJ whole genome shotgun (WGS) entry which is preliminary data.</text>
</comment>
<evidence type="ECO:0000313" key="9">
    <source>
        <dbReference type="EMBL" id="KUG19341.1"/>
    </source>
</evidence>
<sequence length="694" mass="76336">MQIGCDPKHDSTRLLIGGGVPTTVLEYIKNVLPTNRRLEDIVFKGYGGVACVEAGGPEPGVGCAGRGIITTFELLENLGIKSHVFDVSIYDVLGDVVCGGFAVPVRDEYADAVFIVTSGEYLSLYAANNILRGMKNFAERTCRVAGIIYNARGLKEEDNRVIRFARAVRVPIVASIPRSEVFARAEKEGRTVIEKYPDSAEAAIFRQVADHIGKITSEKSAVLYPALPLSDEILEQVVLQREAHATVQKYDFSSFCVQKATGKVLSGSVKNRRPLIGCAFAGAVAVTAQITDAATIMHCPRSCLLMICEKLLDTEQHSATIFGHPYNSGMMSRLLSTDMTDEEFIFGGERKLYETVESTIRKGFTHIFIVTACPPGIIGDNIGNVVKKVSEKHPEVHILSIPVDGNLTGDFAQGMIDACCTVAGLIRNGGQGKDTNSVNIIAEKWLALNDEKNISDVESLLKRLGVAVNCRFLRACSFSSLLNFNNAALNLPADNDDISECIRKALASVSDVLFLDRSLPVGFAETEAWLLAVAEFFEREELAKEIIAEEKEEYERRIGRVRPQLEGKTVLISTYPRSVDWICDLAEDLKMNIAKIGLTYSPISESFTSRHAGKIPVERNYTVEKRSEDIRIIRPDLVLYTYPALKPRDQARGAHIPYCPGFGFHAAVERAGQWSRLMELPATEGWKKDGEGML</sequence>
<dbReference type="Gene3D" id="3.40.50.300">
    <property type="entry name" value="P-loop containing nucleotide triphosphate hydrolases"/>
    <property type="match status" value="1"/>
</dbReference>
<keyword evidence="4" id="KW-0547">Nucleotide-binding</keyword>
<dbReference type="InterPro" id="IPR030655">
    <property type="entry name" value="NifH/chlL_CS"/>
</dbReference>
<keyword evidence="7" id="KW-0411">Iron-sulfur</keyword>
<dbReference type="InterPro" id="IPR027417">
    <property type="entry name" value="P-loop_NTPase"/>
</dbReference>
<feature type="domain" description="Nitrogenase/oxidoreductase component 1" evidence="8">
    <location>
        <begin position="278"/>
        <end position="648"/>
    </location>
</feature>
<dbReference type="SUPFAM" id="SSF52540">
    <property type="entry name" value="P-loop containing nucleoside triphosphate hydrolases"/>
    <property type="match status" value="1"/>
</dbReference>
<dbReference type="InterPro" id="IPR000392">
    <property type="entry name" value="NifH/frxC"/>
</dbReference>
<dbReference type="Pfam" id="PF00142">
    <property type="entry name" value="Fer4_NifH"/>
    <property type="match status" value="1"/>
</dbReference>
<evidence type="ECO:0000256" key="6">
    <source>
        <dbReference type="ARBA" id="ARBA00023004"/>
    </source>
</evidence>
<keyword evidence="5" id="KW-0067">ATP-binding</keyword>
<dbReference type="PROSITE" id="PS00692">
    <property type="entry name" value="NIFH_FRXC_2"/>
    <property type="match status" value="1"/>
</dbReference>
<evidence type="ECO:0000256" key="4">
    <source>
        <dbReference type="ARBA" id="ARBA00022741"/>
    </source>
</evidence>
<reference evidence="9" key="1">
    <citation type="journal article" date="2015" name="Proc. Natl. Acad. Sci. U.S.A.">
        <title>Networks of energetic and metabolic interactions define dynamics in microbial communities.</title>
        <authorList>
            <person name="Embree M."/>
            <person name="Liu J.K."/>
            <person name="Al-Bassam M.M."/>
            <person name="Zengler K."/>
        </authorList>
    </citation>
    <scope>NUCLEOTIDE SEQUENCE</scope>
</reference>
<evidence type="ECO:0000256" key="2">
    <source>
        <dbReference type="ARBA" id="ARBA00005504"/>
    </source>
</evidence>
<comment type="similarity">
    <text evidence="2">Belongs to the NifH/BchL/ChlL family.</text>
</comment>
<dbReference type="GO" id="GO:0051536">
    <property type="term" value="F:iron-sulfur cluster binding"/>
    <property type="evidence" value="ECO:0007669"/>
    <property type="project" value="UniProtKB-KW"/>
</dbReference>
<keyword evidence="6" id="KW-0408">Iron</keyword>
<dbReference type="AlphaFoldDB" id="A0A0W8FEL9"/>
<dbReference type="InterPro" id="IPR000510">
    <property type="entry name" value="Nase/OxRdtase_comp1"/>
</dbReference>
<dbReference type="Gene3D" id="3.40.50.12380">
    <property type="entry name" value="Nitrogenase MoFe cofactor biosynthesis protein NifE, C-terminal"/>
    <property type="match status" value="1"/>
</dbReference>
<evidence type="ECO:0000256" key="3">
    <source>
        <dbReference type="ARBA" id="ARBA00022723"/>
    </source>
</evidence>
<dbReference type="SUPFAM" id="SSF53807">
    <property type="entry name" value="Helical backbone' metal receptor"/>
    <property type="match status" value="1"/>
</dbReference>
<evidence type="ECO:0000259" key="8">
    <source>
        <dbReference type="Pfam" id="PF00148"/>
    </source>
</evidence>
<keyword evidence="3" id="KW-0479">Metal-binding</keyword>
<dbReference type="PANTHER" id="PTHR42864">
    <property type="entry name" value="LIGHT-INDEPENDENT PROTOCHLOROPHYLLIDE REDUCTASE IRON-SULFUR ATP-BINDING PROTEIN"/>
    <property type="match status" value="1"/>
</dbReference>
<accession>A0A0W8FEL9</accession>
<dbReference type="PRINTS" id="PR00091">
    <property type="entry name" value="NITROGNASEII"/>
</dbReference>
<evidence type="ECO:0000256" key="1">
    <source>
        <dbReference type="ARBA" id="ARBA00001966"/>
    </source>
</evidence>
<gene>
    <name evidence="9" type="ORF">ASZ90_010946</name>
</gene>
<dbReference type="PANTHER" id="PTHR42864:SF2">
    <property type="entry name" value="LIGHT-INDEPENDENT PROTOCHLOROPHYLLIDE REDUCTASE IRON-SULFUR ATP-BINDING PROTEIN"/>
    <property type="match status" value="1"/>
</dbReference>